<dbReference type="InterPro" id="IPR029016">
    <property type="entry name" value="GAF-like_dom_sf"/>
</dbReference>
<dbReference type="CDD" id="cd06170">
    <property type="entry name" value="LuxR_C_like"/>
    <property type="match status" value="1"/>
</dbReference>
<dbReference type="InterPro" id="IPR016032">
    <property type="entry name" value="Sig_transdc_resp-reg_C-effctor"/>
</dbReference>
<dbReference type="RefSeq" id="WP_286259016.1">
    <property type="nucleotide sequence ID" value="NZ_AP018448.1"/>
</dbReference>
<evidence type="ECO:0000256" key="3">
    <source>
        <dbReference type="ARBA" id="ARBA00023163"/>
    </source>
</evidence>
<name>A0ABN5VZ19_9ACTN</name>
<dbReference type="PANTHER" id="PTHR44688">
    <property type="entry name" value="DNA-BINDING TRANSCRIPTIONAL ACTIVATOR DEVR_DOSR"/>
    <property type="match status" value="1"/>
</dbReference>
<dbReference type="InterPro" id="IPR000792">
    <property type="entry name" value="Tscrpt_reg_LuxR_C"/>
</dbReference>
<organism evidence="6 7">
    <name type="scientific">Streptomyces graminofaciens</name>
    <dbReference type="NCBI Taxonomy" id="68212"/>
    <lineage>
        <taxon>Bacteria</taxon>
        <taxon>Bacillati</taxon>
        <taxon>Actinomycetota</taxon>
        <taxon>Actinomycetes</taxon>
        <taxon>Kitasatosporales</taxon>
        <taxon>Streptomycetaceae</taxon>
        <taxon>Streptomyces</taxon>
    </lineage>
</organism>
<gene>
    <name evidence="6" type="ORF">SGFS_098020</name>
</gene>
<evidence type="ECO:0000259" key="5">
    <source>
        <dbReference type="PROSITE" id="PS50043"/>
    </source>
</evidence>
<dbReference type="PRINTS" id="PR00038">
    <property type="entry name" value="HTHLUXR"/>
</dbReference>
<dbReference type="InterPro" id="IPR036388">
    <property type="entry name" value="WH-like_DNA-bd_sf"/>
</dbReference>
<keyword evidence="3" id="KW-0804">Transcription</keyword>
<dbReference type="SUPFAM" id="SSF46894">
    <property type="entry name" value="C-terminal effector domain of the bipartite response regulators"/>
    <property type="match status" value="1"/>
</dbReference>
<feature type="region of interest" description="Disordered" evidence="4">
    <location>
        <begin position="214"/>
        <end position="235"/>
    </location>
</feature>
<dbReference type="Pfam" id="PF00196">
    <property type="entry name" value="GerE"/>
    <property type="match status" value="1"/>
</dbReference>
<evidence type="ECO:0000256" key="2">
    <source>
        <dbReference type="ARBA" id="ARBA00023125"/>
    </source>
</evidence>
<dbReference type="Pfam" id="PF13185">
    <property type="entry name" value="GAF_2"/>
    <property type="match status" value="1"/>
</dbReference>
<dbReference type="Gene3D" id="3.30.450.40">
    <property type="match status" value="1"/>
</dbReference>
<dbReference type="PANTHER" id="PTHR44688:SF16">
    <property type="entry name" value="DNA-BINDING TRANSCRIPTIONAL ACTIVATOR DEVR_DOSR"/>
    <property type="match status" value="1"/>
</dbReference>
<evidence type="ECO:0000313" key="7">
    <source>
        <dbReference type="Proteomes" id="UP001321542"/>
    </source>
</evidence>
<dbReference type="Gene3D" id="1.10.10.10">
    <property type="entry name" value="Winged helix-like DNA-binding domain superfamily/Winged helix DNA-binding domain"/>
    <property type="match status" value="1"/>
</dbReference>
<protein>
    <recommendedName>
        <fullName evidence="5">HTH luxR-type domain-containing protein</fullName>
    </recommendedName>
</protein>
<keyword evidence="1" id="KW-0805">Transcription regulation</keyword>
<dbReference type="PROSITE" id="PS50043">
    <property type="entry name" value="HTH_LUXR_2"/>
    <property type="match status" value="1"/>
</dbReference>
<dbReference type="SMART" id="SM00421">
    <property type="entry name" value="HTH_LUXR"/>
    <property type="match status" value="1"/>
</dbReference>
<reference evidence="6 7" key="2">
    <citation type="journal article" date="2023" name="ChemBioChem">
        <title>Acyltransferase Domain Exchange between Two Independent Type I Polyketide Synthases in the Same Producer Strain of Macrolide Antibiotics.</title>
        <authorList>
            <person name="Kudo F."/>
            <person name="Kishikawa K."/>
            <person name="Tsuboi K."/>
            <person name="Kido T."/>
            <person name="Usui T."/>
            <person name="Hashimoto J."/>
            <person name="Shin-Ya K."/>
            <person name="Miyanaga A."/>
            <person name="Eguchi T."/>
        </authorList>
    </citation>
    <scope>NUCLEOTIDE SEQUENCE [LARGE SCALE GENOMIC DNA]</scope>
    <source>
        <strain evidence="6 7">A-8890</strain>
    </source>
</reference>
<proteinExistence type="predicted"/>
<dbReference type="PROSITE" id="PS00622">
    <property type="entry name" value="HTH_LUXR_1"/>
    <property type="match status" value="1"/>
</dbReference>
<keyword evidence="7" id="KW-1185">Reference proteome</keyword>
<dbReference type="InterPro" id="IPR003018">
    <property type="entry name" value="GAF"/>
</dbReference>
<sequence>MHHVPAPAPLIQSILSELVDAAGLDAVGWLALPSEQDTLTLTHLHGDRTGALHGLSVPIGRGLTGTVAQSERACWVDDYFTSAAITHDFDQQVAAEGISRMVSVPLLLESGNRGALTLAVRTPGTFADRFVDQLSVTARKAVVTVSRAFREWSSTPNHTAHSTPTTRFVPDGIDPFLLSISAKLAAIRHKIDNRELSQLLGDIEVDVFQAAGQVSEPAAKRRAPGSTSNQPRLTPREHQVLVCVAAGGTNAAIGHRLGLTANTVKTYWQSVMHKLEVGNRAEAVSHAYALGLLAPPPSEDVPN</sequence>
<evidence type="ECO:0000256" key="1">
    <source>
        <dbReference type="ARBA" id="ARBA00023015"/>
    </source>
</evidence>
<feature type="domain" description="HTH luxR-type" evidence="5">
    <location>
        <begin position="226"/>
        <end position="291"/>
    </location>
</feature>
<evidence type="ECO:0000313" key="6">
    <source>
        <dbReference type="EMBL" id="BBC38508.1"/>
    </source>
</evidence>
<dbReference type="EMBL" id="AP018448">
    <property type="protein sequence ID" value="BBC38508.1"/>
    <property type="molecule type" value="Genomic_DNA"/>
</dbReference>
<keyword evidence="2" id="KW-0238">DNA-binding</keyword>
<accession>A0ABN5VZ19</accession>
<evidence type="ECO:0000256" key="4">
    <source>
        <dbReference type="SAM" id="MobiDB-lite"/>
    </source>
</evidence>
<dbReference type="SUPFAM" id="SSF55781">
    <property type="entry name" value="GAF domain-like"/>
    <property type="match status" value="1"/>
</dbReference>
<reference evidence="6 7" key="1">
    <citation type="journal article" date="2010" name="ChemBioChem">
        <title>Cloning and characterization of the biosynthetic gene cluster of 16-membered macrolide antibiotic FD-891: involvement of a dual functional cytochrome P450 monooxygenase catalyzing epoxidation and hydroxylation.</title>
        <authorList>
            <person name="Kudo F."/>
            <person name="Motegi A."/>
            <person name="Mizoue K."/>
            <person name="Eguchi T."/>
        </authorList>
    </citation>
    <scope>NUCLEOTIDE SEQUENCE [LARGE SCALE GENOMIC DNA]</scope>
    <source>
        <strain evidence="6 7">A-8890</strain>
    </source>
</reference>
<dbReference type="Proteomes" id="UP001321542">
    <property type="component" value="Chromosome"/>
</dbReference>